<feature type="active site" description="Nucleophile" evidence="12">
    <location>
        <position position="110"/>
    </location>
</feature>
<organism evidence="15 16">
    <name type="scientific">Cycloclasticus pugetii</name>
    <dbReference type="NCBI Taxonomy" id="34068"/>
    <lineage>
        <taxon>Bacteria</taxon>
        <taxon>Pseudomonadati</taxon>
        <taxon>Pseudomonadota</taxon>
        <taxon>Gammaproteobacteria</taxon>
        <taxon>Thiotrichales</taxon>
        <taxon>Piscirickettsiaceae</taxon>
        <taxon>Cycloclasticus</taxon>
    </lineage>
</organism>
<dbReference type="PIRSF" id="PIRSF006431">
    <property type="entry name" value="Pept_S33"/>
    <property type="match status" value="1"/>
</dbReference>
<keyword evidence="6 11" id="KW-0031">Aminopeptidase</keyword>
<evidence type="ECO:0000256" key="10">
    <source>
        <dbReference type="ARBA" id="ARBA00029605"/>
    </source>
</evidence>
<evidence type="ECO:0000256" key="5">
    <source>
        <dbReference type="ARBA" id="ARBA00021843"/>
    </source>
</evidence>
<evidence type="ECO:0000256" key="7">
    <source>
        <dbReference type="ARBA" id="ARBA00022490"/>
    </source>
</evidence>
<evidence type="ECO:0000256" key="12">
    <source>
        <dbReference type="PIRSR" id="PIRSR006431-1"/>
    </source>
</evidence>
<evidence type="ECO:0000256" key="8">
    <source>
        <dbReference type="ARBA" id="ARBA00022670"/>
    </source>
</evidence>
<keyword evidence="7 11" id="KW-0963">Cytoplasm</keyword>
<dbReference type="GO" id="GO:0004177">
    <property type="term" value="F:aminopeptidase activity"/>
    <property type="evidence" value="ECO:0007669"/>
    <property type="project" value="UniProtKB-UniRule"/>
</dbReference>
<dbReference type="GO" id="GO:0005737">
    <property type="term" value="C:cytoplasm"/>
    <property type="evidence" value="ECO:0007669"/>
    <property type="project" value="UniProtKB-SubCell"/>
</dbReference>
<evidence type="ECO:0000313" key="15">
    <source>
        <dbReference type="EMBL" id="EPD14369.1"/>
    </source>
</evidence>
<dbReference type="PANTHER" id="PTHR43722">
    <property type="entry name" value="PROLINE IMINOPEPTIDASE"/>
    <property type="match status" value="1"/>
</dbReference>
<dbReference type="InterPro" id="IPR005944">
    <property type="entry name" value="Pro_iminopeptidase"/>
</dbReference>
<keyword evidence="9 11" id="KW-0378">Hydrolase</keyword>
<dbReference type="PANTHER" id="PTHR43722:SF1">
    <property type="entry name" value="PROLINE IMINOPEPTIDASE"/>
    <property type="match status" value="1"/>
</dbReference>
<comment type="catalytic activity">
    <reaction evidence="1 11 13">
        <text>Release of N-terminal proline from a peptide.</text>
        <dbReference type="EC" id="3.4.11.5"/>
    </reaction>
</comment>
<feature type="active site" evidence="12">
    <location>
        <position position="265"/>
    </location>
</feature>
<reference evidence="15 16" key="1">
    <citation type="journal article" date="2013" name="Genome Announc.">
        <title>Genome Sequence of the Pyrene- and Fluoranthene-Degrading Bacterium Cycloclasticus sp. Strain PY97M.</title>
        <authorList>
            <person name="Cui Z."/>
            <person name="Xu G."/>
            <person name="Li Q."/>
            <person name="Gao W."/>
            <person name="Zheng L."/>
        </authorList>
    </citation>
    <scope>NUCLEOTIDE SEQUENCE [LARGE SCALE GENOMIC DNA]</scope>
    <source>
        <strain evidence="15 16">PY97M</strain>
    </source>
</reference>
<dbReference type="NCBIfam" id="TIGR01249">
    <property type="entry name" value="pro_imino_pep_1"/>
    <property type="match status" value="1"/>
</dbReference>
<evidence type="ECO:0000256" key="6">
    <source>
        <dbReference type="ARBA" id="ARBA00022438"/>
    </source>
</evidence>
<gene>
    <name evidence="15" type="ORF">L196_02690</name>
</gene>
<evidence type="ECO:0000256" key="11">
    <source>
        <dbReference type="PIRNR" id="PIRNR006431"/>
    </source>
</evidence>
<feature type="active site" description="Proton donor" evidence="12">
    <location>
        <position position="293"/>
    </location>
</feature>
<dbReference type="GO" id="GO:0006508">
    <property type="term" value="P:proteolysis"/>
    <property type="evidence" value="ECO:0007669"/>
    <property type="project" value="UniProtKB-KW"/>
</dbReference>
<dbReference type="Pfam" id="PF00561">
    <property type="entry name" value="Abhydrolase_1"/>
    <property type="match status" value="1"/>
</dbReference>
<name>A0AB33Z4K3_9GAMM</name>
<dbReference type="Proteomes" id="UP000015462">
    <property type="component" value="Unassembled WGS sequence"/>
</dbReference>
<dbReference type="EC" id="3.4.11.5" evidence="4 11"/>
<evidence type="ECO:0000256" key="1">
    <source>
        <dbReference type="ARBA" id="ARBA00001585"/>
    </source>
</evidence>
<dbReference type="Gene3D" id="3.40.50.1820">
    <property type="entry name" value="alpha/beta hydrolase"/>
    <property type="match status" value="1"/>
</dbReference>
<comment type="similarity">
    <text evidence="3 11 13">Belongs to the peptidase S33 family.</text>
</comment>
<accession>A0AB33Z4K3</accession>
<comment type="caution">
    <text evidence="15">The sequence shown here is derived from an EMBL/GenBank/DDBJ whole genome shotgun (WGS) entry which is preliminary data.</text>
</comment>
<comment type="subcellular location">
    <subcellularLocation>
        <location evidence="2 11">Cytoplasm</location>
    </subcellularLocation>
</comment>
<evidence type="ECO:0000313" key="16">
    <source>
        <dbReference type="Proteomes" id="UP000015462"/>
    </source>
</evidence>
<evidence type="ECO:0000256" key="3">
    <source>
        <dbReference type="ARBA" id="ARBA00010088"/>
    </source>
</evidence>
<keyword evidence="8 11" id="KW-0645">Protease</keyword>
<evidence type="ECO:0000259" key="14">
    <source>
        <dbReference type="Pfam" id="PF00561"/>
    </source>
</evidence>
<evidence type="ECO:0000256" key="4">
    <source>
        <dbReference type="ARBA" id="ARBA00012568"/>
    </source>
</evidence>
<sequence>MKTLYPEIEPFAHEWFDMGDGHEVYLEQVGNPKGVPVIFLHGGPGSSCKAHHRCFFNPDKYHIILMDQRGAGRSRPLGRLKNNTTNHLLQDMELIRKKLAIEKWLLFGGSWGATLSLLYAQQYANNVLGLVLRGTFLARFKDADWFLKEGVNRLYPEAWQRFTGHISSNERKDVLKAYYHRLSIDDEQVLQETTREWDAWGGAVVLGDDFKAEALDGAVPEKAIAQARIETHYAMNNYYIRENQILDNAIRIQEIPCTIIHGQKDFMCPIESSFSLAQALPLAQFIRLPNSTHLAHGDEMIDALVSATDQFV</sequence>
<evidence type="ECO:0000256" key="2">
    <source>
        <dbReference type="ARBA" id="ARBA00004496"/>
    </source>
</evidence>
<keyword evidence="16" id="KW-1185">Reference proteome</keyword>
<dbReference type="SUPFAM" id="SSF53474">
    <property type="entry name" value="alpha/beta-Hydrolases"/>
    <property type="match status" value="1"/>
</dbReference>
<dbReference type="InterPro" id="IPR029058">
    <property type="entry name" value="AB_hydrolase_fold"/>
</dbReference>
<protein>
    <recommendedName>
        <fullName evidence="5 11">Proline iminopeptidase</fullName>
        <shortName evidence="11">PIP</shortName>
        <ecNumber evidence="4 11">3.4.11.5</ecNumber>
    </recommendedName>
    <alternativeName>
        <fullName evidence="10 11">Prolyl aminopeptidase</fullName>
    </alternativeName>
</protein>
<dbReference type="PRINTS" id="PR00793">
    <property type="entry name" value="PROAMNOPTASE"/>
</dbReference>
<feature type="domain" description="AB hydrolase-1" evidence="14">
    <location>
        <begin position="36"/>
        <end position="298"/>
    </location>
</feature>
<proteinExistence type="inferred from homology"/>
<evidence type="ECO:0000256" key="13">
    <source>
        <dbReference type="RuleBase" id="RU003421"/>
    </source>
</evidence>
<evidence type="ECO:0000256" key="9">
    <source>
        <dbReference type="ARBA" id="ARBA00022801"/>
    </source>
</evidence>
<dbReference type="InterPro" id="IPR000073">
    <property type="entry name" value="AB_hydrolase_1"/>
</dbReference>
<dbReference type="AlphaFoldDB" id="A0AB33Z4K3"/>
<dbReference type="InterPro" id="IPR002410">
    <property type="entry name" value="Peptidase_S33"/>
</dbReference>
<dbReference type="EMBL" id="ASHL01000001">
    <property type="protein sequence ID" value="EPD14369.1"/>
    <property type="molecule type" value="Genomic_DNA"/>
</dbReference>